<name>X1GVP7_9ZZZZ</name>
<dbReference type="EMBL" id="BARU01014813">
    <property type="protein sequence ID" value="GAH37073.1"/>
    <property type="molecule type" value="Genomic_DNA"/>
</dbReference>
<feature type="non-terminal residue" evidence="1">
    <location>
        <position position="1"/>
    </location>
</feature>
<protein>
    <submittedName>
        <fullName evidence="1">Uncharacterized protein</fullName>
    </submittedName>
</protein>
<organism evidence="1">
    <name type="scientific">marine sediment metagenome</name>
    <dbReference type="NCBI Taxonomy" id="412755"/>
    <lineage>
        <taxon>unclassified sequences</taxon>
        <taxon>metagenomes</taxon>
        <taxon>ecological metagenomes</taxon>
    </lineage>
</organism>
<dbReference type="AlphaFoldDB" id="X1GVP7"/>
<proteinExistence type="predicted"/>
<accession>X1GVP7</accession>
<gene>
    <name evidence="1" type="ORF">S03H2_25911</name>
</gene>
<feature type="non-terminal residue" evidence="1">
    <location>
        <position position="135"/>
    </location>
</feature>
<reference evidence="1" key="1">
    <citation type="journal article" date="2014" name="Front. Microbiol.">
        <title>High frequency of phylogenetically diverse reductive dehalogenase-homologous genes in deep subseafloor sedimentary metagenomes.</title>
        <authorList>
            <person name="Kawai M."/>
            <person name="Futagami T."/>
            <person name="Toyoda A."/>
            <person name="Takaki Y."/>
            <person name="Nishi S."/>
            <person name="Hori S."/>
            <person name="Arai W."/>
            <person name="Tsubouchi T."/>
            <person name="Morono Y."/>
            <person name="Uchiyama I."/>
            <person name="Ito T."/>
            <person name="Fujiyama A."/>
            <person name="Inagaki F."/>
            <person name="Takami H."/>
        </authorList>
    </citation>
    <scope>NUCLEOTIDE SEQUENCE</scope>
    <source>
        <strain evidence="1">Expedition CK06-06</strain>
    </source>
</reference>
<comment type="caution">
    <text evidence="1">The sequence shown here is derived from an EMBL/GenBank/DDBJ whole genome shotgun (WGS) entry which is preliminary data.</text>
</comment>
<sequence>ESVSHKLSDGGTFISATGELRRDERSGVFTIDSPFFQAIGGALDARDQLRTSQIALSSQSSIGTFCAASLDGKPLSKSRHYVMKMVSFAINSGERKRLHARQHGRAIYALTDVGGPPVQTLGRAAVKPTSVFLSG</sequence>
<evidence type="ECO:0000313" key="1">
    <source>
        <dbReference type="EMBL" id="GAH37073.1"/>
    </source>
</evidence>